<dbReference type="SUPFAM" id="SSF52980">
    <property type="entry name" value="Restriction endonuclease-like"/>
    <property type="match status" value="1"/>
</dbReference>
<dbReference type="AlphaFoldDB" id="A0A6C0LUB9"/>
<protein>
    <submittedName>
        <fullName evidence="1">Uncharacterized protein</fullName>
    </submittedName>
</protein>
<dbReference type="Gene3D" id="3.90.320.10">
    <property type="match status" value="1"/>
</dbReference>
<dbReference type="InterPro" id="IPR011335">
    <property type="entry name" value="Restrct_endonuc-II-like"/>
</dbReference>
<proteinExistence type="predicted"/>
<reference evidence="1" key="1">
    <citation type="journal article" date="2020" name="Nature">
        <title>Giant virus diversity and host interactions through global metagenomics.</title>
        <authorList>
            <person name="Schulz F."/>
            <person name="Roux S."/>
            <person name="Paez-Espino D."/>
            <person name="Jungbluth S."/>
            <person name="Walsh D.A."/>
            <person name="Denef V.J."/>
            <person name="McMahon K.D."/>
            <person name="Konstantinidis K.T."/>
            <person name="Eloe-Fadrosh E.A."/>
            <person name="Kyrpides N.C."/>
            <person name="Woyke T."/>
        </authorList>
    </citation>
    <scope>NUCLEOTIDE SEQUENCE</scope>
    <source>
        <strain evidence="1">GVMAG-S-1016713-123</strain>
    </source>
</reference>
<dbReference type="InterPro" id="IPR011604">
    <property type="entry name" value="PDDEXK-like_dom_sf"/>
</dbReference>
<sequence length="292" mass="34997">MAFEYLPKMDLNIDHMKVSNAHERDQHILFDEPTHVYTILSDPGQKYTSVTTWNHGHFEGFNAPKIIDNMMKSSRWPQNKYFRKTPQEIMDLWDANRDSAARAGTLMHFQIECFMNLGQFVPHIKDPTLGQLHEYYLSNPACLNITPCIEWEYFEKFINDHSHFTPYRTEWTIFHEDVKLSGSIDMVFYDPDDHNKLLIYDWKRSREIVKVNSWNKCSHKPELCHLPDTNYWHYCLQLNTYKKILEEKYNKKITNMYLICIHPENKSKTYEKTKVAELNDELEEMFIKLKNV</sequence>
<name>A0A6C0LUB9_9ZZZZ</name>
<organism evidence="1">
    <name type="scientific">viral metagenome</name>
    <dbReference type="NCBI Taxonomy" id="1070528"/>
    <lineage>
        <taxon>unclassified sequences</taxon>
        <taxon>metagenomes</taxon>
        <taxon>organismal metagenomes</taxon>
    </lineage>
</organism>
<dbReference type="EMBL" id="MN740570">
    <property type="protein sequence ID" value="QHU34436.1"/>
    <property type="molecule type" value="Genomic_DNA"/>
</dbReference>
<accession>A0A6C0LUB9</accession>
<evidence type="ECO:0000313" key="1">
    <source>
        <dbReference type="EMBL" id="QHU34436.1"/>
    </source>
</evidence>